<feature type="domain" description="TRAP C4-dicarboxylate transport system permease DctM subunit" evidence="8">
    <location>
        <begin position="7"/>
        <end position="488"/>
    </location>
</feature>
<organism evidence="9 10">
    <name type="scientific">Arthrobacter gengyunqii</name>
    <dbReference type="NCBI Taxonomy" id="2886940"/>
    <lineage>
        <taxon>Bacteria</taxon>
        <taxon>Bacillati</taxon>
        <taxon>Actinomycetota</taxon>
        <taxon>Actinomycetes</taxon>
        <taxon>Micrococcales</taxon>
        <taxon>Micrococcaceae</taxon>
        <taxon>Arthrobacter</taxon>
    </lineage>
</organism>
<accession>A0ABS8GHU3</accession>
<dbReference type="PANTHER" id="PTHR33362">
    <property type="entry name" value="SIALIC ACID TRAP TRANSPORTER PERMEASE PROTEIN SIAT-RELATED"/>
    <property type="match status" value="1"/>
</dbReference>
<reference evidence="9" key="1">
    <citation type="submission" date="2021-10" db="EMBL/GenBank/DDBJ databases">
        <title>Novel species in genus Arthrobacter.</title>
        <authorList>
            <person name="Liu Y."/>
        </authorList>
    </citation>
    <scope>NUCLEOTIDE SEQUENCE</scope>
    <source>
        <strain evidence="9">Zg-Y786</strain>
    </source>
</reference>
<keyword evidence="6 7" id="KW-0472">Membrane</keyword>
<feature type="transmembrane region" description="Helical" evidence="7">
    <location>
        <begin position="312"/>
        <end position="328"/>
    </location>
</feature>
<proteinExistence type="predicted"/>
<keyword evidence="10" id="KW-1185">Reference proteome</keyword>
<evidence type="ECO:0000256" key="3">
    <source>
        <dbReference type="ARBA" id="ARBA00022519"/>
    </source>
</evidence>
<comment type="caution">
    <text evidence="9">The sequence shown here is derived from an EMBL/GenBank/DDBJ whole genome shotgun (WGS) entry which is preliminary data.</text>
</comment>
<dbReference type="Proteomes" id="UP001139168">
    <property type="component" value="Unassembled WGS sequence"/>
</dbReference>
<evidence type="ECO:0000256" key="5">
    <source>
        <dbReference type="ARBA" id="ARBA00022989"/>
    </source>
</evidence>
<feature type="transmembrane region" description="Helical" evidence="7">
    <location>
        <begin position="139"/>
        <end position="163"/>
    </location>
</feature>
<feature type="transmembrane region" description="Helical" evidence="7">
    <location>
        <begin position="47"/>
        <end position="70"/>
    </location>
</feature>
<sequence length="498" mass="52273">MLELVLFGSFLLLLFLGVPVAFSMGISSVVTILYMQGVKALFPASGIMYASMASETLLAIPFFILAGVIMELTGISARLIELADACFGHRKSGIALTTILAALVFSSISGSGPATVAALGGILIPALAKHGYRKRHAAALVASAGEMGIVIPPSIAFIVFAVVASDYERISIGRLFAAGVLPGLCMGLAFYLVARFLPREMEQAKASAKLHAAHALGRKAPQGDTVPEAGGATRSGADIAPRPDAVEAVPEHANPATMTLEDIPHDASIQVRTTRAPGRVIRKALVRAIPGLMMPFIILGGIYGGVFTPTESAAVAAVYALIIGLFVMRDLKLADVYKIFATAGVQAARIMFIIATATLFAYVITKYQIAQTVAEGLLSLTSNTVLLVLLINLVLLVAGMFLDAISAFYLFIPLFVPVLLELGMDMTTIGVFMTVNLALGLVTPPVGIDLFVAAGIAKIPFSEAIKGIWPFFLAGLAVLMLVTFVPALSNFLPDLLGL</sequence>
<feature type="transmembrane region" description="Helical" evidence="7">
    <location>
        <begin position="114"/>
        <end position="132"/>
    </location>
</feature>
<feature type="transmembrane region" description="Helical" evidence="7">
    <location>
        <begin position="384"/>
        <end position="402"/>
    </location>
</feature>
<feature type="transmembrane region" description="Helical" evidence="7">
    <location>
        <begin position="284"/>
        <end position="306"/>
    </location>
</feature>
<dbReference type="Pfam" id="PF06808">
    <property type="entry name" value="DctM"/>
    <property type="match status" value="1"/>
</dbReference>
<dbReference type="InterPro" id="IPR004681">
    <property type="entry name" value="TRAP_DctM"/>
</dbReference>
<evidence type="ECO:0000313" key="9">
    <source>
        <dbReference type="EMBL" id="MCC3265948.1"/>
    </source>
</evidence>
<dbReference type="RefSeq" id="WP_227890766.1">
    <property type="nucleotide sequence ID" value="NZ_JAJFZQ010000005.1"/>
</dbReference>
<evidence type="ECO:0000256" key="1">
    <source>
        <dbReference type="ARBA" id="ARBA00004429"/>
    </source>
</evidence>
<feature type="transmembrane region" description="Helical" evidence="7">
    <location>
        <begin position="430"/>
        <end position="456"/>
    </location>
</feature>
<evidence type="ECO:0000256" key="7">
    <source>
        <dbReference type="SAM" id="Phobius"/>
    </source>
</evidence>
<keyword evidence="3" id="KW-0997">Cell inner membrane</keyword>
<feature type="transmembrane region" description="Helical" evidence="7">
    <location>
        <begin position="407"/>
        <end position="424"/>
    </location>
</feature>
<keyword evidence="2" id="KW-1003">Cell membrane</keyword>
<evidence type="ECO:0000256" key="6">
    <source>
        <dbReference type="ARBA" id="ARBA00023136"/>
    </source>
</evidence>
<gene>
    <name evidence="9" type="ORF">LJ752_07810</name>
</gene>
<evidence type="ECO:0000256" key="2">
    <source>
        <dbReference type="ARBA" id="ARBA00022475"/>
    </source>
</evidence>
<name>A0ABS8GHU3_9MICC</name>
<evidence type="ECO:0000259" key="8">
    <source>
        <dbReference type="Pfam" id="PF06808"/>
    </source>
</evidence>
<evidence type="ECO:0000256" key="4">
    <source>
        <dbReference type="ARBA" id="ARBA00022692"/>
    </source>
</evidence>
<feature type="transmembrane region" description="Helical" evidence="7">
    <location>
        <begin position="468"/>
        <end position="488"/>
    </location>
</feature>
<protein>
    <submittedName>
        <fullName evidence="9">TRAP transporter large permease</fullName>
    </submittedName>
</protein>
<dbReference type="PANTHER" id="PTHR33362:SF3">
    <property type="entry name" value="SIALIC ACID TRAP TRANSPORTER PERMEASE PROTEIN SIAT"/>
    <property type="match status" value="1"/>
</dbReference>
<evidence type="ECO:0000313" key="10">
    <source>
        <dbReference type="Proteomes" id="UP001139168"/>
    </source>
</evidence>
<keyword evidence="5 7" id="KW-1133">Transmembrane helix</keyword>
<feature type="transmembrane region" description="Helical" evidence="7">
    <location>
        <begin position="175"/>
        <end position="197"/>
    </location>
</feature>
<keyword evidence="4 7" id="KW-0812">Transmembrane</keyword>
<feature type="transmembrane region" description="Helical" evidence="7">
    <location>
        <begin position="340"/>
        <end position="364"/>
    </location>
</feature>
<dbReference type="InterPro" id="IPR010656">
    <property type="entry name" value="DctM"/>
</dbReference>
<dbReference type="EMBL" id="JAJFZQ010000005">
    <property type="protein sequence ID" value="MCC3265948.1"/>
    <property type="molecule type" value="Genomic_DNA"/>
</dbReference>
<comment type="subcellular location">
    <subcellularLocation>
        <location evidence="1">Cell inner membrane</location>
        <topology evidence="1">Multi-pass membrane protein</topology>
    </subcellularLocation>
</comment>